<dbReference type="Proteomes" id="UP001212152">
    <property type="component" value="Unassembled WGS sequence"/>
</dbReference>
<accession>A0AAD5XMB0</accession>
<comment type="similarity">
    <text evidence="2">Belongs to the rad17/RAD24 family.</text>
</comment>
<dbReference type="Gene3D" id="3.40.50.300">
    <property type="entry name" value="P-loop containing nucleotide triphosphate hydrolases"/>
    <property type="match status" value="1"/>
</dbReference>
<evidence type="ECO:0000256" key="7">
    <source>
        <dbReference type="ARBA" id="ARBA00023306"/>
    </source>
</evidence>
<comment type="subcellular location">
    <subcellularLocation>
        <location evidence="1">Nucleus</location>
    </subcellularLocation>
</comment>
<keyword evidence="5" id="KW-0067">ATP-binding</keyword>
<dbReference type="EMBL" id="JADGJQ010000028">
    <property type="protein sequence ID" value="KAJ3178162.1"/>
    <property type="molecule type" value="Genomic_DNA"/>
</dbReference>
<evidence type="ECO:0000313" key="10">
    <source>
        <dbReference type="EMBL" id="KAJ3178162.1"/>
    </source>
</evidence>
<dbReference type="SMART" id="SM00382">
    <property type="entry name" value="AAA"/>
    <property type="match status" value="1"/>
</dbReference>
<organism evidence="10 11">
    <name type="scientific">Geranomyces variabilis</name>
    <dbReference type="NCBI Taxonomy" id="109894"/>
    <lineage>
        <taxon>Eukaryota</taxon>
        <taxon>Fungi</taxon>
        <taxon>Fungi incertae sedis</taxon>
        <taxon>Chytridiomycota</taxon>
        <taxon>Chytridiomycota incertae sedis</taxon>
        <taxon>Chytridiomycetes</taxon>
        <taxon>Spizellomycetales</taxon>
        <taxon>Powellomycetaceae</taxon>
        <taxon>Geranomyces</taxon>
    </lineage>
</organism>
<dbReference type="GO" id="GO:0005524">
    <property type="term" value="F:ATP binding"/>
    <property type="evidence" value="ECO:0007669"/>
    <property type="project" value="UniProtKB-KW"/>
</dbReference>
<dbReference type="GO" id="GO:0005634">
    <property type="term" value="C:nucleus"/>
    <property type="evidence" value="ECO:0007669"/>
    <property type="project" value="UniProtKB-SubCell"/>
</dbReference>
<dbReference type="Pfam" id="PF03215">
    <property type="entry name" value="Rad17"/>
    <property type="match status" value="1"/>
</dbReference>
<keyword evidence="7" id="KW-0131">Cell cycle</keyword>
<keyword evidence="3" id="KW-0547">Nucleotide-binding</keyword>
<keyword evidence="11" id="KW-1185">Reference proteome</keyword>
<dbReference type="PANTHER" id="PTHR12172:SF0">
    <property type="entry name" value="CELL CYCLE CHECKPOINT PROTEIN RAD17"/>
    <property type="match status" value="1"/>
</dbReference>
<evidence type="ECO:0000313" key="11">
    <source>
        <dbReference type="Proteomes" id="UP001212152"/>
    </source>
</evidence>
<evidence type="ECO:0000256" key="1">
    <source>
        <dbReference type="ARBA" id="ARBA00004123"/>
    </source>
</evidence>
<dbReference type="InterPro" id="IPR004582">
    <property type="entry name" value="Checkpoint_prot_Rad17_Rad24"/>
</dbReference>
<dbReference type="GO" id="GO:0003689">
    <property type="term" value="F:DNA clamp loader activity"/>
    <property type="evidence" value="ECO:0007669"/>
    <property type="project" value="TreeGrafter"/>
</dbReference>
<feature type="compositionally biased region" description="Low complexity" evidence="8">
    <location>
        <begin position="157"/>
        <end position="167"/>
    </location>
</feature>
<sequence>METEVFSGSQRQRWVIPSQPVEADALPPPESKLWIDSYRPSCEKEIAVHTRKVADVRSWLSAAFKDSARRNRPRHIQPKVLVLTGPSGAGKTAVIQMLANELRYEILEWNNPINSNAMNVSNESNDHFSGESYFSLVRAFQDFLASASKTPALSFESSSTASLGSSSQQPAPQPECNDHDRKVILIEDLPNISNITTRNAIHSAIRTYVRSPRTRYPVVFIVTDAVTSDPTADRRDTDRDIITIRTLIPPDLLNANLVKQISFNPIAPTYLTKALVRVADAEFRGRAGLRPDKTAIDAVVQSSEGDIRCAINALQFYALRKGPTAAKEPKRKTKGVAKPKTPAIK</sequence>
<gene>
    <name evidence="10" type="primary">RAD17</name>
    <name evidence="10" type="ORF">HDU87_003714</name>
</gene>
<dbReference type="GO" id="GO:0000077">
    <property type="term" value="P:DNA damage checkpoint signaling"/>
    <property type="evidence" value="ECO:0007669"/>
    <property type="project" value="TreeGrafter"/>
</dbReference>
<feature type="domain" description="AAA+ ATPase" evidence="9">
    <location>
        <begin position="77"/>
        <end position="247"/>
    </location>
</feature>
<dbReference type="AlphaFoldDB" id="A0AAD5XMB0"/>
<evidence type="ECO:0000256" key="2">
    <source>
        <dbReference type="ARBA" id="ARBA00006168"/>
    </source>
</evidence>
<evidence type="ECO:0000256" key="8">
    <source>
        <dbReference type="SAM" id="MobiDB-lite"/>
    </source>
</evidence>
<dbReference type="GO" id="GO:0006281">
    <property type="term" value="P:DNA repair"/>
    <property type="evidence" value="ECO:0007669"/>
    <property type="project" value="InterPro"/>
</dbReference>
<comment type="caution">
    <text evidence="10">The sequence shown here is derived from an EMBL/GenBank/DDBJ whole genome shotgun (WGS) entry which is preliminary data.</text>
</comment>
<dbReference type="GO" id="GO:0003682">
    <property type="term" value="F:chromatin binding"/>
    <property type="evidence" value="ECO:0007669"/>
    <property type="project" value="TreeGrafter"/>
</dbReference>
<keyword evidence="4" id="KW-0227">DNA damage</keyword>
<protein>
    <submittedName>
        <fullName evidence="10">Cell cycle checkpoint protein rad17</fullName>
    </submittedName>
</protein>
<dbReference type="SUPFAM" id="SSF52540">
    <property type="entry name" value="P-loop containing nucleoside triphosphate hydrolases"/>
    <property type="match status" value="1"/>
</dbReference>
<dbReference type="GO" id="GO:0033314">
    <property type="term" value="P:mitotic DNA replication checkpoint signaling"/>
    <property type="evidence" value="ECO:0007669"/>
    <property type="project" value="TreeGrafter"/>
</dbReference>
<dbReference type="Gene3D" id="1.10.8.60">
    <property type="match status" value="1"/>
</dbReference>
<feature type="region of interest" description="Disordered" evidence="8">
    <location>
        <begin position="323"/>
        <end position="345"/>
    </location>
</feature>
<evidence type="ECO:0000259" key="9">
    <source>
        <dbReference type="SMART" id="SM00382"/>
    </source>
</evidence>
<dbReference type="InterPro" id="IPR027417">
    <property type="entry name" value="P-loop_NTPase"/>
</dbReference>
<proteinExistence type="inferred from homology"/>
<evidence type="ECO:0000256" key="6">
    <source>
        <dbReference type="ARBA" id="ARBA00023242"/>
    </source>
</evidence>
<reference evidence="10" key="1">
    <citation type="submission" date="2020-05" db="EMBL/GenBank/DDBJ databases">
        <title>Phylogenomic resolution of chytrid fungi.</title>
        <authorList>
            <person name="Stajich J.E."/>
            <person name="Amses K."/>
            <person name="Simmons R."/>
            <person name="Seto K."/>
            <person name="Myers J."/>
            <person name="Bonds A."/>
            <person name="Quandt C.A."/>
            <person name="Barry K."/>
            <person name="Liu P."/>
            <person name="Grigoriev I."/>
            <person name="Longcore J.E."/>
            <person name="James T.Y."/>
        </authorList>
    </citation>
    <scope>NUCLEOTIDE SEQUENCE</scope>
    <source>
        <strain evidence="10">JEL0379</strain>
    </source>
</reference>
<dbReference type="PANTHER" id="PTHR12172">
    <property type="entry name" value="CELL CYCLE CHECKPOINT PROTEIN RAD17"/>
    <property type="match status" value="1"/>
</dbReference>
<evidence type="ECO:0000256" key="3">
    <source>
        <dbReference type="ARBA" id="ARBA00022741"/>
    </source>
</evidence>
<evidence type="ECO:0000256" key="4">
    <source>
        <dbReference type="ARBA" id="ARBA00022763"/>
    </source>
</evidence>
<evidence type="ECO:0000256" key="5">
    <source>
        <dbReference type="ARBA" id="ARBA00022840"/>
    </source>
</evidence>
<keyword evidence="6" id="KW-0539">Nucleus</keyword>
<name>A0AAD5XMB0_9FUNG</name>
<dbReference type="InterPro" id="IPR003593">
    <property type="entry name" value="AAA+_ATPase"/>
</dbReference>
<feature type="region of interest" description="Disordered" evidence="8">
    <location>
        <begin position="157"/>
        <end position="177"/>
    </location>
</feature>